<comment type="caution">
    <text evidence="2">The sequence shown here is derived from an EMBL/GenBank/DDBJ whole genome shotgun (WGS) entry which is preliminary data.</text>
</comment>
<dbReference type="EMBL" id="JAVRHN010000008">
    <property type="protein sequence ID" value="MDT0687159.1"/>
    <property type="molecule type" value="Genomic_DNA"/>
</dbReference>
<keyword evidence="1" id="KW-1133">Transmembrane helix</keyword>
<sequence>FHFSLLTHHPFCVRDSSGILIAENNPCPNLAIIDILIYTLLLPLLQNRYKIQRIARPRPFLGAETPNSFIFLLIVYCATNFNGLSLLF</sequence>
<dbReference type="Proteomes" id="UP001253848">
    <property type="component" value="Unassembled WGS sequence"/>
</dbReference>
<keyword evidence="1" id="KW-0812">Transmembrane</keyword>
<reference evidence="2 3" key="1">
    <citation type="submission" date="2023-09" db="EMBL/GenBank/DDBJ databases">
        <authorList>
            <person name="Rey-Velasco X."/>
        </authorList>
    </citation>
    <scope>NUCLEOTIDE SEQUENCE [LARGE SCALE GENOMIC DNA]</scope>
    <source>
        <strain evidence="2 3">F225</strain>
    </source>
</reference>
<feature type="transmembrane region" description="Helical" evidence="1">
    <location>
        <begin position="68"/>
        <end position="87"/>
    </location>
</feature>
<keyword evidence="1" id="KW-0472">Membrane</keyword>
<keyword evidence="3" id="KW-1185">Reference proteome</keyword>
<gene>
    <name evidence="2" type="ORF">RM541_12370</name>
</gene>
<feature type="non-terminal residue" evidence="2">
    <location>
        <position position="1"/>
    </location>
</feature>
<feature type="transmembrane region" description="Helical" evidence="1">
    <location>
        <begin position="30"/>
        <end position="47"/>
    </location>
</feature>
<name>A0ABU3DTX4_9FLAO</name>
<proteinExistence type="predicted"/>
<organism evidence="2 3">
    <name type="scientific">Autumnicola psychrophila</name>
    <dbReference type="NCBI Taxonomy" id="3075592"/>
    <lineage>
        <taxon>Bacteria</taxon>
        <taxon>Pseudomonadati</taxon>
        <taxon>Bacteroidota</taxon>
        <taxon>Flavobacteriia</taxon>
        <taxon>Flavobacteriales</taxon>
        <taxon>Flavobacteriaceae</taxon>
        <taxon>Autumnicola</taxon>
    </lineage>
</organism>
<evidence type="ECO:0000313" key="3">
    <source>
        <dbReference type="Proteomes" id="UP001253848"/>
    </source>
</evidence>
<evidence type="ECO:0000256" key="1">
    <source>
        <dbReference type="SAM" id="Phobius"/>
    </source>
</evidence>
<evidence type="ECO:0000313" key="2">
    <source>
        <dbReference type="EMBL" id="MDT0687159.1"/>
    </source>
</evidence>
<protein>
    <submittedName>
        <fullName evidence="2">Uncharacterized protein</fullName>
    </submittedName>
</protein>
<dbReference type="RefSeq" id="WP_311500450.1">
    <property type="nucleotide sequence ID" value="NZ_JAVRHN010000008.1"/>
</dbReference>
<accession>A0ABU3DTX4</accession>